<accession>A0ABW3C1M6</accession>
<evidence type="ECO:0000259" key="1">
    <source>
        <dbReference type="Pfam" id="PF01557"/>
    </source>
</evidence>
<evidence type="ECO:0000313" key="3">
    <source>
        <dbReference type="Proteomes" id="UP001597124"/>
    </source>
</evidence>
<dbReference type="InterPro" id="IPR011234">
    <property type="entry name" value="Fumarylacetoacetase-like_C"/>
</dbReference>
<comment type="caution">
    <text evidence="2">The sequence shown here is derived from an EMBL/GenBank/DDBJ whole genome shotgun (WGS) entry which is preliminary data.</text>
</comment>
<dbReference type="GO" id="GO:0016787">
    <property type="term" value="F:hydrolase activity"/>
    <property type="evidence" value="ECO:0007669"/>
    <property type="project" value="UniProtKB-KW"/>
</dbReference>
<reference evidence="3" key="1">
    <citation type="journal article" date="2019" name="Int. J. Syst. Evol. Microbiol.">
        <title>The Global Catalogue of Microorganisms (GCM) 10K type strain sequencing project: providing services to taxonomists for standard genome sequencing and annotation.</title>
        <authorList>
            <consortium name="The Broad Institute Genomics Platform"/>
            <consortium name="The Broad Institute Genome Sequencing Center for Infectious Disease"/>
            <person name="Wu L."/>
            <person name="Ma J."/>
        </authorList>
    </citation>
    <scope>NUCLEOTIDE SEQUENCE [LARGE SCALE GENOMIC DNA]</scope>
    <source>
        <strain evidence="3">CCUG 52537</strain>
    </source>
</reference>
<proteinExistence type="predicted"/>
<dbReference type="Proteomes" id="UP001597124">
    <property type="component" value="Unassembled WGS sequence"/>
</dbReference>
<dbReference type="RefSeq" id="WP_381487427.1">
    <property type="nucleotide sequence ID" value="NZ_JBHTIK010000002.1"/>
</dbReference>
<dbReference type="InterPro" id="IPR036663">
    <property type="entry name" value="Fumarylacetoacetase_C_sf"/>
</dbReference>
<dbReference type="EMBL" id="JBHTIK010000002">
    <property type="protein sequence ID" value="MFD0847800.1"/>
    <property type="molecule type" value="Genomic_DNA"/>
</dbReference>
<keyword evidence="2" id="KW-0378">Hydrolase</keyword>
<dbReference type="SUPFAM" id="SSF56529">
    <property type="entry name" value="FAH"/>
    <property type="match status" value="1"/>
</dbReference>
<name>A0ABW3C1M6_SPHXN</name>
<dbReference type="Gene3D" id="3.90.850.10">
    <property type="entry name" value="Fumarylacetoacetase-like, C-terminal domain"/>
    <property type="match status" value="1"/>
</dbReference>
<evidence type="ECO:0000313" key="2">
    <source>
        <dbReference type="EMBL" id="MFD0847800.1"/>
    </source>
</evidence>
<gene>
    <name evidence="2" type="ORF">ACFQ00_05630</name>
</gene>
<protein>
    <submittedName>
        <fullName evidence="2">Fumarylacetoacetate hydrolase family protein</fullName>
    </submittedName>
</protein>
<feature type="domain" description="Fumarylacetoacetase-like C-terminal" evidence="1">
    <location>
        <begin position="116"/>
        <end position="309"/>
    </location>
</feature>
<organism evidence="2 3">
    <name type="scientific">Sphingosinicella xenopeptidilytica</name>
    <dbReference type="NCBI Taxonomy" id="364098"/>
    <lineage>
        <taxon>Bacteria</taxon>
        <taxon>Pseudomonadati</taxon>
        <taxon>Pseudomonadota</taxon>
        <taxon>Alphaproteobacteria</taxon>
        <taxon>Sphingomonadales</taxon>
        <taxon>Sphingosinicellaceae</taxon>
        <taxon>Sphingosinicella</taxon>
    </lineage>
</organism>
<sequence>MGAWVDGDRLIVDLNAAARTAGAVPPGCCESMLALIDAGPEAWGAVRSLIDRGDGPTVATNAVSLCAPLPRPRLFRDFLGFEEHLVNAFRMARTLRLSQARNEAERAAIESSNAFDIPAIWYESPIYYTASHLCIAGPEAEITWPAYSAIMDYELEFAAVIGRPGKDITRERALSHVFGFTIFNDLSARDEQMRVMDGKLGPGKGKEFDGSNVLGPCIVTLDEIGDPYALEMVARINGEEVSRGNSSAMHHRFEDMIAFAARGQTIHAGELFGSGTVGSGCGLEHGRMLKDGDVVELEMERIGILRNRIRRVAMS</sequence>
<dbReference type="PANTHER" id="PTHR43211">
    <property type="entry name" value="FUMARYLACETOACETATE HYDROLASE"/>
    <property type="match status" value="1"/>
</dbReference>
<keyword evidence="3" id="KW-1185">Reference proteome</keyword>
<dbReference type="Pfam" id="PF01557">
    <property type="entry name" value="FAA_hydrolase"/>
    <property type="match status" value="1"/>
</dbReference>
<dbReference type="PANTHER" id="PTHR43211:SF1">
    <property type="entry name" value="BLL6422 PROTEIN"/>
    <property type="match status" value="1"/>
</dbReference>